<evidence type="ECO:0000313" key="2">
    <source>
        <dbReference type="EMBL" id="GBN81892.1"/>
    </source>
</evidence>
<dbReference type="EMBL" id="BGPR01149184">
    <property type="protein sequence ID" value="GBN81909.1"/>
    <property type="molecule type" value="Genomic_DNA"/>
</dbReference>
<evidence type="ECO:0000313" key="5">
    <source>
        <dbReference type="Proteomes" id="UP000499080"/>
    </source>
</evidence>
<comment type="caution">
    <text evidence="1">The sequence shown here is derived from an EMBL/GenBank/DDBJ whole genome shotgun (WGS) entry which is preliminary data.</text>
</comment>
<accession>A0A4Y2S1M0</accession>
<evidence type="ECO:0000313" key="1">
    <source>
        <dbReference type="EMBL" id="GBN81871.1"/>
    </source>
</evidence>
<organism evidence="1 5">
    <name type="scientific">Araneus ventricosus</name>
    <name type="common">Orbweaver spider</name>
    <name type="synonym">Epeira ventricosa</name>
    <dbReference type="NCBI Taxonomy" id="182803"/>
    <lineage>
        <taxon>Eukaryota</taxon>
        <taxon>Metazoa</taxon>
        <taxon>Ecdysozoa</taxon>
        <taxon>Arthropoda</taxon>
        <taxon>Chelicerata</taxon>
        <taxon>Arachnida</taxon>
        <taxon>Araneae</taxon>
        <taxon>Araneomorphae</taxon>
        <taxon>Entelegynae</taxon>
        <taxon>Araneoidea</taxon>
        <taxon>Araneidae</taxon>
        <taxon>Araneus</taxon>
    </lineage>
</organism>
<keyword evidence="5" id="KW-1185">Reference proteome</keyword>
<name>A0A4Y2S1M0_ARAVE</name>
<dbReference type="EMBL" id="BGPR01149168">
    <property type="protein sequence ID" value="GBN81871.1"/>
    <property type="molecule type" value="Genomic_DNA"/>
</dbReference>
<dbReference type="EMBL" id="BGPR01149177">
    <property type="protein sequence ID" value="GBN81892.1"/>
    <property type="molecule type" value="Genomic_DNA"/>
</dbReference>
<evidence type="ECO:0000313" key="3">
    <source>
        <dbReference type="EMBL" id="GBN81905.1"/>
    </source>
</evidence>
<evidence type="ECO:0000313" key="4">
    <source>
        <dbReference type="EMBL" id="GBN81909.1"/>
    </source>
</evidence>
<protein>
    <submittedName>
        <fullName evidence="1">Uncharacterized protein</fullName>
    </submittedName>
</protein>
<sequence length="117" mass="12974">MAASTEIILAAVVKLHFSVELEAFTKEEKSTLPLPSQYQLFNCFSSIPVSPTKVCAKICTAELLRNFVLVSAESISIATSNQLYDVFKKFSFETTRNDLLCLVLSLIECGSLMEIMI</sequence>
<dbReference type="EMBL" id="BGPR01149183">
    <property type="protein sequence ID" value="GBN81905.1"/>
    <property type="molecule type" value="Genomic_DNA"/>
</dbReference>
<dbReference type="Proteomes" id="UP000499080">
    <property type="component" value="Unassembled WGS sequence"/>
</dbReference>
<reference evidence="1 5" key="1">
    <citation type="journal article" date="2019" name="Sci. Rep.">
        <title>Orb-weaving spider Araneus ventricosus genome elucidates the spidroin gene catalogue.</title>
        <authorList>
            <person name="Kono N."/>
            <person name="Nakamura H."/>
            <person name="Ohtoshi R."/>
            <person name="Moran D.A.P."/>
            <person name="Shinohara A."/>
            <person name="Yoshida Y."/>
            <person name="Fujiwara M."/>
            <person name="Mori M."/>
            <person name="Tomita M."/>
            <person name="Arakawa K."/>
        </authorList>
    </citation>
    <scope>NUCLEOTIDE SEQUENCE [LARGE SCALE GENOMIC DNA]</scope>
</reference>
<proteinExistence type="predicted"/>
<dbReference type="AlphaFoldDB" id="A0A4Y2S1M0"/>
<gene>
    <name evidence="3" type="ORF">AVEN_116480_1</name>
    <name evidence="4" type="ORF">AVEN_122934_1</name>
    <name evidence="1" type="ORF">AVEN_268000_1</name>
    <name evidence="2" type="ORF">AVEN_53700_1</name>
</gene>